<dbReference type="FunFam" id="2.40.50.140:FF:000034">
    <property type="entry name" value="Eukaryotic translation initiation factor 5A"/>
    <property type="match status" value="1"/>
</dbReference>
<dbReference type="GeneID" id="109466529"/>
<dbReference type="GO" id="GO:0045905">
    <property type="term" value="P:positive regulation of translational termination"/>
    <property type="evidence" value="ECO:0007669"/>
    <property type="project" value="UniProtKB-UniRule"/>
</dbReference>
<evidence type="ECO:0000256" key="2">
    <source>
        <dbReference type="ARBA" id="ARBA00004496"/>
    </source>
</evidence>
<dbReference type="PIRSF" id="PIRSF003025">
    <property type="entry name" value="eIF5A"/>
    <property type="match status" value="1"/>
</dbReference>
<dbReference type="InterPro" id="IPR014722">
    <property type="entry name" value="Rib_uL2_dom2"/>
</dbReference>
<dbReference type="SMART" id="SM01376">
    <property type="entry name" value="eIF-5a"/>
    <property type="match status" value="1"/>
</dbReference>
<dbReference type="Gene3D" id="2.30.30.30">
    <property type="match status" value="1"/>
</dbReference>
<keyword evidence="6" id="KW-0694">RNA-binding</keyword>
<comment type="similarity">
    <text evidence="3 9">Belongs to the eIF-5A family.</text>
</comment>
<dbReference type="InterPro" id="IPR008991">
    <property type="entry name" value="Translation_prot_SH3-like_sf"/>
</dbReference>
<dbReference type="CDD" id="cd04468">
    <property type="entry name" value="S1_eIF5A"/>
    <property type="match status" value="1"/>
</dbReference>
<keyword evidence="11" id="KW-1185">Reference proteome</keyword>
<comment type="PTM">
    <text evidence="9">eIF-5A seems to be the only eukaryotic protein to have a hypusine residue which is a post-translational modification of a lysine by the addition of a butylamino group.</text>
</comment>
<evidence type="ECO:0000256" key="4">
    <source>
        <dbReference type="ARBA" id="ARBA00022490"/>
    </source>
</evidence>
<dbReference type="RefSeq" id="XP_019619811.1">
    <property type="nucleotide sequence ID" value="XM_019764252.1"/>
</dbReference>
<comment type="subcellular location">
    <subcellularLocation>
        <location evidence="2">Cytoplasm</location>
    </subcellularLocation>
    <subcellularLocation>
        <location evidence="1">Endoplasmic reticulum membrane</location>
        <topology evidence="1">Peripheral membrane protein</topology>
        <orientation evidence="1">Cytoplasmic side</orientation>
    </subcellularLocation>
</comment>
<evidence type="ECO:0000256" key="7">
    <source>
        <dbReference type="ARBA" id="ARBA00022917"/>
    </source>
</evidence>
<proteinExistence type="inferred from homology"/>
<dbReference type="SUPFAM" id="SSF50249">
    <property type="entry name" value="Nucleic acid-binding proteins"/>
    <property type="match status" value="1"/>
</dbReference>
<comment type="function">
    <text evidence="9">Translation factor that promotes translation elongation and termination, particularly upon ribosome stalling at specific amino acid sequence contexts. Binds between the exit (E) and peptidyl (P) site of the ribosome and promotes rescue of stalled ribosome: specifically required for efficient translation of polyproline-containing peptides as well as other motifs that stall the ribosome. Acts as ribosome quality control (RQC) cofactor by joining the RQC complex to facilitate peptidyl transfer during CAT tailing step.</text>
</comment>
<dbReference type="GO" id="GO:0005789">
    <property type="term" value="C:endoplasmic reticulum membrane"/>
    <property type="evidence" value="ECO:0007669"/>
    <property type="project" value="UniProtKB-SubCell"/>
</dbReference>
<evidence type="ECO:0000256" key="5">
    <source>
        <dbReference type="ARBA" id="ARBA00022768"/>
    </source>
</evidence>
<organism evidence="11 12">
    <name type="scientific">Branchiostoma belcheri</name>
    <name type="common">Amphioxus</name>
    <dbReference type="NCBI Taxonomy" id="7741"/>
    <lineage>
        <taxon>Eukaryota</taxon>
        <taxon>Metazoa</taxon>
        <taxon>Chordata</taxon>
        <taxon>Cephalochordata</taxon>
        <taxon>Leptocardii</taxon>
        <taxon>Amphioxiformes</taxon>
        <taxon>Branchiostomatidae</taxon>
        <taxon>Branchiostoma</taxon>
    </lineage>
</organism>
<dbReference type="InterPro" id="IPR048670">
    <property type="entry name" value="IF5A-like_N"/>
</dbReference>
<dbReference type="GO" id="GO:0043022">
    <property type="term" value="F:ribosome binding"/>
    <property type="evidence" value="ECO:0007669"/>
    <property type="project" value="UniProtKB-UniRule"/>
</dbReference>
<dbReference type="GO" id="GO:0045901">
    <property type="term" value="P:positive regulation of translational elongation"/>
    <property type="evidence" value="ECO:0007669"/>
    <property type="project" value="UniProtKB-UniRule"/>
</dbReference>
<dbReference type="InterPro" id="IPR001884">
    <property type="entry name" value="IF5A-like"/>
</dbReference>
<evidence type="ECO:0000313" key="12">
    <source>
        <dbReference type="RefSeq" id="XP_019619811.1"/>
    </source>
</evidence>
<dbReference type="FunFam" id="2.30.30.30:FF:000007">
    <property type="entry name" value="Eukaryotic translation initiation factor 5A"/>
    <property type="match status" value="1"/>
</dbReference>
<dbReference type="Pfam" id="PF21485">
    <property type="entry name" value="IF5A-like_N"/>
    <property type="match status" value="1"/>
</dbReference>
<dbReference type="Gene3D" id="2.40.50.140">
    <property type="entry name" value="Nucleic acid-binding proteins"/>
    <property type="match status" value="1"/>
</dbReference>
<keyword evidence="7 9" id="KW-0648">Protein biosynthesis</keyword>
<accession>A0A6P4YRI9</accession>
<feature type="domain" description="Translation initiation factor 5A C-terminal" evidence="10">
    <location>
        <begin position="94"/>
        <end position="157"/>
    </location>
</feature>
<evidence type="ECO:0000256" key="6">
    <source>
        <dbReference type="ARBA" id="ARBA00022884"/>
    </source>
</evidence>
<name>A0A6P4YRI9_BRABE</name>
<dbReference type="NCBIfam" id="TIGR00037">
    <property type="entry name" value="eIF_5A"/>
    <property type="match status" value="1"/>
</dbReference>
<reference evidence="12" key="1">
    <citation type="submission" date="2025-08" db="UniProtKB">
        <authorList>
            <consortium name="RefSeq"/>
        </authorList>
    </citation>
    <scope>IDENTIFICATION</scope>
    <source>
        <tissue evidence="12">Gonad</tissue>
    </source>
</reference>
<evidence type="ECO:0000256" key="9">
    <source>
        <dbReference type="RuleBase" id="RU362005"/>
    </source>
</evidence>
<sequence length="176" mass="19666">MEWPCLPSRTMSDHEDLEWEQTGDTRGTFQMQCSDLKKDGYVMLEGRPCKIVEMTTSKAGKHGSAKVDLVGTDIFTGKTYKGVFGSNDDMDVPNVNRTEYTLINIEKGFLSLMDDNGDMHDDVKLPDGDLGKEISTLVEDGENLLVPVTTTQRHRATSVTMELIATFAQSEHLMRN</sequence>
<dbReference type="KEGG" id="bbel:109466529"/>
<evidence type="ECO:0000259" key="10">
    <source>
        <dbReference type="SMART" id="SM01376"/>
    </source>
</evidence>
<dbReference type="PANTHER" id="PTHR11673">
    <property type="entry name" value="TRANSLATION INITIATION FACTOR 5A FAMILY MEMBER"/>
    <property type="match status" value="1"/>
</dbReference>
<evidence type="ECO:0000256" key="3">
    <source>
        <dbReference type="ARBA" id="ARBA00006016"/>
    </source>
</evidence>
<dbReference type="GO" id="GO:0003746">
    <property type="term" value="F:translation elongation factor activity"/>
    <property type="evidence" value="ECO:0007669"/>
    <property type="project" value="UniProtKB-UniRule"/>
</dbReference>
<dbReference type="Pfam" id="PF01287">
    <property type="entry name" value="eIF-5a"/>
    <property type="match status" value="1"/>
</dbReference>
<dbReference type="InterPro" id="IPR020189">
    <property type="entry name" value="IF5A_C"/>
</dbReference>
<dbReference type="AlphaFoldDB" id="A0A6P4YRI9"/>
<dbReference type="SUPFAM" id="SSF50104">
    <property type="entry name" value="Translation proteins SH3-like domain"/>
    <property type="match status" value="1"/>
</dbReference>
<evidence type="ECO:0000313" key="11">
    <source>
        <dbReference type="Proteomes" id="UP000515135"/>
    </source>
</evidence>
<protein>
    <recommendedName>
        <fullName evidence="9">Eukaryotic translation initiation factor 5A</fullName>
        <shortName evidence="9">eIF-5A</shortName>
    </recommendedName>
</protein>
<dbReference type="OrthoDB" id="9975114at2759"/>
<dbReference type="Proteomes" id="UP000515135">
    <property type="component" value="Unplaced"/>
</dbReference>
<evidence type="ECO:0000256" key="1">
    <source>
        <dbReference type="ARBA" id="ARBA00004397"/>
    </source>
</evidence>
<keyword evidence="8 9" id="KW-0385">Hypusine</keyword>
<dbReference type="GO" id="GO:0003723">
    <property type="term" value="F:RNA binding"/>
    <property type="evidence" value="ECO:0007669"/>
    <property type="project" value="UniProtKB-KW"/>
</dbReference>
<evidence type="ECO:0000256" key="8">
    <source>
        <dbReference type="ARBA" id="ARBA00023071"/>
    </source>
</evidence>
<dbReference type="InterPro" id="IPR012340">
    <property type="entry name" value="NA-bd_OB-fold"/>
</dbReference>
<keyword evidence="4" id="KW-0963">Cytoplasm</keyword>
<keyword evidence="5" id="KW-0251">Elongation factor</keyword>
<gene>
    <name evidence="12" type="primary">LOC109466529</name>
</gene>